<dbReference type="EMBL" id="HBHL01000421">
    <property type="protein sequence ID" value="CAD9711451.1"/>
    <property type="molecule type" value="Transcribed_RNA"/>
</dbReference>
<evidence type="ECO:0000313" key="1">
    <source>
        <dbReference type="EMBL" id="CAD9711451.1"/>
    </source>
</evidence>
<reference evidence="1" key="1">
    <citation type="submission" date="2021-01" db="EMBL/GenBank/DDBJ databases">
        <authorList>
            <person name="Corre E."/>
            <person name="Pelletier E."/>
            <person name="Niang G."/>
            <person name="Scheremetjew M."/>
            <person name="Finn R."/>
            <person name="Kale V."/>
            <person name="Holt S."/>
            <person name="Cochrane G."/>
            <person name="Meng A."/>
            <person name="Brown T."/>
            <person name="Cohen L."/>
        </authorList>
    </citation>
    <scope>NUCLEOTIDE SEQUENCE</scope>
    <source>
        <strain evidence="1">CCMP1205</strain>
    </source>
</reference>
<dbReference type="AlphaFoldDB" id="A0A7S2SWQ1"/>
<gene>
    <name evidence="1" type="ORF">CPRI1469_LOCUS290</name>
</gene>
<accession>A0A7S2SWQ1</accession>
<proteinExistence type="predicted"/>
<protein>
    <submittedName>
        <fullName evidence="1">Uncharacterized protein</fullName>
    </submittedName>
</protein>
<name>A0A7S2SWQ1_9CHLO</name>
<sequence>MAHGHEMTVTMTSSSFQGKGPHHLISPMDDIWNPSIHPLTHSPVGVGVVGVVCFALHRRDEVDGLVMLGVAQELCDVFVTLHNELVRLLAVLLLLQLPDPLDEAFRCHCVSNPKPNESREVSRERP</sequence>
<organism evidence="1">
    <name type="scientific">Chloropicon primus</name>
    <dbReference type="NCBI Taxonomy" id="1764295"/>
    <lineage>
        <taxon>Eukaryota</taxon>
        <taxon>Viridiplantae</taxon>
        <taxon>Chlorophyta</taxon>
        <taxon>Chloropicophyceae</taxon>
        <taxon>Chloropicales</taxon>
        <taxon>Chloropicaceae</taxon>
        <taxon>Chloropicon</taxon>
    </lineage>
</organism>